<keyword evidence="1" id="KW-1133">Transmembrane helix</keyword>
<reference evidence="2 3" key="1">
    <citation type="journal article" date="2016" name="Nat. Commun.">
        <title>Thousands of microbial genomes shed light on interconnected biogeochemical processes in an aquifer system.</title>
        <authorList>
            <person name="Anantharaman K."/>
            <person name="Brown C.T."/>
            <person name="Hug L.A."/>
            <person name="Sharon I."/>
            <person name="Castelle C.J."/>
            <person name="Probst A.J."/>
            <person name="Thomas B.C."/>
            <person name="Singh A."/>
            <person name="Wilkins M.J."/>
            <person name="Karaoz U."/>
            <person name="Brodie E.L."/>
            <person name="Williams K.H."/>
            <person name="Hubbard S.S."/>
            <person name="Banfield J.F."/>
        </authorList>
    </citation>
    <scope>NUCLEOTIDE SEQUENCE [LARGE SCALE GENOMIC DNA]</scope>
</reference>
<gene>
    <name evidence="2" type="ORF">A2960_01100</name>
</gene>
<keyword evidence="1" id="KW-0812">Transmembrane</keyword>
<organism evidence="2 3">
    <name type="scientific">Candidatus Gottesmanbacteria bacterium RIFCSPLOWO2_01_FULL_39_12b</name>
    <dbReference type="NCBI Taxonomy" id="1798388"/>
    <lineage>
        <taxon>Bacteria</taxon>
        <taxon>Candidatus Gottesmaniibacteriota</taxon>
    </lineage>
</organism>
<sequence>MNNQKTVSLKFFLIFLNIILAGIQVIVLNRDSTTGVKLITLMKNYDKATHENSRLSQNIASESSIATIYLKAKEQGLGLSQKIMSLSSPLPVAFSGKLSM</sequence>
<comment type="caution">
    <text evidence="2">The sequence shown here is derived from an EMBL/GenBank/DDBJ whole genome shotgun (WGS) entry which is preliminary data.</text>
</comment>
<evidence type="ECO:0000313" key="2">
    <source>
        <dbReference type="EMBL" id="OGG26752.1"/>
    </source>
</evidence>
<evidence type="ECO:0000256" key="1">
    <source>
        <dbReference type="SAM" id="Phobius"/>
    </source>
</evidence>
<dbReference type="Proteomes" id="UP000176609">
    <property type="component" value="Unassembled WGS sequence"/>
</dbReference>
<dbReference type="EMBL" id="MFJR01000007">
    <property type="protein sequence ID" value="OGG26752.1"/>
    <property type="molecule type" value="Genomic_DNA"/>
</dbReference>
<protein>
    <recommendedName>
        <fullName evidence="4">Cell division protein FtsL</fullName>
    </recommendedName>
</protein>
<keyword evidence="1" id="KW-0472">Membrane</keyword>
<proteinExistence type="predicted"/>
<name>A0A1F6AQI1_9BACT</name>
<accession>A0A1F6AQI1</accession>
<feature type="transmembrane region" description="Helical" evidence="1">
    <location>
        <begin position="7"/>
        <end position="28"/>
    </location>
</feature>
<dbReference type="AlphaFoldDB" id="A0A1F6AQI1"/>
<evidence type="ECO:0000313" key="3">
    <source>
        <dbReference type="Proteomes" id="UP000176609"/>
    </source>
</evidence>
<evidence type="ECO:0008006" key="4">
    <source>
        <dbReference type="Google" id="ProtNLM"/>
    </source>
</evidence>